<keyword evidence="2" id="KW-0472">Membrane</keyword>
<sequence>MSPPDSEFLHPPPELKQIPPVTALNKPDALGDGDDKAEKEANAIARGDLEDIASKKEHGRREEIRDELLWHAKWTIRFVGAMCILAVAVFSFHYLAPANWHWLNEDQLGSVKTFLFSGAVIGVASKFSTRYW</sequence>
<keyword evidence="2" id="KW-0812">Transmembrane</keyword>
<dbReference type="EMBL" id="JABFDB010000035">
    <property type="protein sequence ID" value="NYZ24120.1"/>
    <property type="molecule type" value="Genomic_DNA"/>
</dbReference>
<evidence type="ECO:0000256" key="2">
    <source>
        <dbReference type="SAM" id="Phobius"/>
    </source>
</evidence>
<keyword evidence="4" id="KW-1185">Reference proteome</keyword>
<keyword evidence="2" id="KW-1133">Transmembrane helix</keyword>
<dbReference type="Proteomes" id="UP000584642">
    <property type="component" value="Unassembled WGS sequence"/>
</dbReference>
<evidence type="ECO:0000313" key="3">
    <source>
        <dbReference type="EMBL" id="NYZ24120.1"/>
    </source>
</evidence>
<accession>A0ABX2TIF2</accession>
<organism evidence="3 4">
    <name type="scientific">Azospirillum oleiclasticum</name>
    <dbReference type="NCBI Taxonomy" id="2735135"/>
    <lineage>
        <taxon>Bacteria</taxon>
        <taxon>Pseudomonadati</taxon>
        <taxon>Pseudomonadota</taxon>
        <taxon>Alphaproteobacteria</taxon>
        <taxon>Rhodospirillales</taxon>
        <taxon>Azospirillaceae</taxon>
        <taxon>Azospirillum</taxon>
    </lineage>
</organism>
<evidence type="ECO:0000256" key="1">
    <source>
        <dbReference type="SAM" id="MobiDB-lite"/>
    </source>
</evidence>
<evidence type="ECO:0000313" key="4">
    <source>
        <dbReference type="Proteomes" id="UP000584642"/>
    </source>
</evidence>
<feature type="transmembrane region" description="Helical" evidence="2">
    <location>
        <begin position="74"/>
        <end position="96"/>
    </location>
</feature>
<feature type="region of interest" description="Disordered" evidence="1">
    <location>
        <begin position="1"/>
        <end position="37"/>
    </location>
</feature>
<name>A0ABX2TIF2_9PROT</name>
<dbReference type="RefSeq" id="WP_180285895.1">
    <property type="nucleotide sequence ID" value="NZ_JABFDB010000035.1"/>
</dbReference>
<proteinExistence type="predicted"/>
<comment type="caution">
    <text evidence="3">The sequence shown here is derived from an EMBL/GenBank/DDBJ whole genome shotgun (WGS) entry which is preliminary data.</text>
</comment>
<protein>
    <submittedName>
        <fullName evidence="3">Uncharacterized protein</fullName>
    </submittedName>
</protein>
<gene>
    <name evidence="3" type="ORF">HND93_30825</name>
</gene>
<reference evidence="3 4" key="1">
    <citation type="submission" date="2020-05" db="EMBL/GenBank/DDBJ databases">
        <title>Azospirillum oleiclasticum sp. nov, a nitrogen-fixing and heavy crude oil-emulsifying bacterium isolated from the crude oil of Yumen Oilfield.</title>
        <authorList>
            <person name="Wu D."/>
            <person name="Cai M."/>
            <person name="Zhang X."/>
        </authorList>
    </citation>
    <scope>NUCLEOTIDE SEQUENCE [LARGE SCALE GENOMIC DNA]</scope>
    <source>
        <strain evidence="3 4">ROY-1-1-2</strain>
    </source>
</reference>